<gene>
    <name evidence="2" type="ORF">CA13_44850</name>
</gene>
<dbReference type="OrthoDB" id="269293at2"/>
<evidence type="ECO:0000313" key="3">
    <source>
        <dbReference type="Proteomes" id="UP000315010"/>
    </source>
</evidence>
<keyword evidence="3" id="KW-1185">Reference proteome</keyword>
<protein>
    <submittedName>
        <fullName evidence="2">Uncharacterized protein</fullName>
    </submittedName>
</protein>
<evidence type="ECO:0000313" key="2">
    <source>
        <dbReference type="EMBL" id="TWT83022.1"/>
    </source>
</evidence>
<dbReference type="AlphaFoldDB" id="A0A5C5Z6S8"/>
<proteinExistence type="predicted"/>
<sequence>MNFLCHAIPYFGSPFVAAGTAVPDWLSVVDRKIRARRKHAVLFRDDPNPIVRDVAQGIIRHVEDDSWFHETLAFAETNMTLAVQLRDRLPGDAGFRPTFVGHILVEILLDSLWVRDNPSIADRYYRLLDDVSSKDVQSAVNVITGKPTEKLAPVIDRFVQVQFLYDYVDNEKLLFRLNQVMSRVRLAPLPDSLLDWFDEARDLVESRRSELMTPPDGDSPFPTFKQP</sequence>
<accession>A0A5C5Z6S8</accession>
<reference evidence="2 3" key="1">
    <citation type="submission" date="2019-02" db="EMBL/GenBank/DDBJ databases">
        <title>Deep-cultivation of Planctomycetes and their phenomic and genomic characterization uncovers novel biology.</title>
        <authorList>
            <person name="Wiegand S."/>
            <person name="Jogler M."/>
            <person name="Boedeker C."/>
            <person name="Pinto D."/>
            <person name="Vollmers J."/>
            <person name="Rivas-Marin E."/>
            <person name="Kohn T."/>
            <person name="Peeters S.H."/>
            <person name="Heuer A."/>
            <person name="Rast P."/>
            <person name="Oberbeckmann S."/>
            <person name="Bunk B."/>
            <person name="Jeske O."/>
            <person name="Meyerdierks A."/>
            <person name="Storesund J.E."/>
            <person name="Kallscheuer N."/>
            <person name="Luecker S."/>
            <person name="Lage O.M."/>
            <person name="Pohl T."/>
            <person name="Merkel B.J."/>
            <person name="Hornburger P."/>
            <person name="Mueller R.-W."/>
            <person name="Bruemmer F."/>
            <person name="Labrenz M."/>
            <person name="Spormann A.M."/>
            <person name="Op Den Camp H."/>
            <person name="Overmann J."/>
            <person name="Amann R."/>
            <person name="Jetten M.S.M."/>
            <person name="Mascher T."/>
            <person name="Medema M.H."/>
            <person name="Devos D.P."/>
            <person name="Kaster A.-K."/>
            <person name="Ovreas L."/>
            <person name="Rohde M."/>
            <person name="Galperin M.Y."/>
            <person name="Jogler C."/>
        </authorList>
    </citation>
    <scope>NUCLEOTIDE SEQUENCE [LARGE SCALE GENOMIC DNA]</scope>
    <source>
        <strain evidence="2 3">CA13</strain>
    </source>
</reference>
<dbReference type="Proteomes" id="UP000315010">
    <property type="component" value="Unassembled WGS sequence"/>
</dbReference>
<dbReference type="RefSeq" id="WP_146399901.1">
    <property type="nucleotide sequence ID" value="NZ_SJPJ01000001.1"/>
</dbReference>
<comment type="caution">
    <text evidence="2">The sequence shown here is derived from an EMBL/GenBank/DDBJ whole genome shotgun (WGS) entry which is preliminary data.</text>
</comment>
<dbReference type="EMBL" id="SJPJ01000001">
    <property type="protein sequence ID" value="TWT83022.1"/>
    <property type="molecule type" value="Genomic_DNA"/>
</dbReference>
<evidence type="ECO:0000256" key="1">
    <source>
        <dbReference type="SAM" id="MobiDB-lite"/>
    </source>
</evidence>
<organism evidence="2 3">
    <name type="scientific">Novipirellula herctigrandis</name>
    <dbReference type="NCBI Taxonomy" id="2527986"/>
    <lineage>
        <taxon>Bacteria</taxon>
        <taxon>Pseudomonadati</taxon>
        <taxon>Planctomycetota</taxon>
        <taxon>Planctomycetia</taxon>
        <taxon>Pirellulales</taxon>
        <taxon>Pirellulaceae</taxon>
        <taxon>Novipirellula</taxon>
    </lineage>
</organism>
<feature type="region of interest" description="Disordered" evidence="1">
    <location>
        <begin position="207"/>
        <end position="227"/>
    </location>
</feature>
<name>A0A5C5Z6S8_9BACT</name>